<proteinExistence type="predicted"/>
<evidence type="ECO:0000313" key="4">
    <source>
        <dbReference type="Proteomes" id="UP001286313"/>
    </source>
</evidence>
<keyword evidence="2" id="KW-0812">Transmembrane</keyword>
<dbReference type="SUPFAM" id="SSF57501">
    <property type="entry name" value="Cystine-knot cytokines"/>
    <property type="match status" value="1"/>
</dbReference>
<dbReference type="Gene3D" id="2.10.90.10">
    <property type="entry name" value="Cystine-knot cytokines"/>
    <property type="match status" value="1"/>
</dbReference>
<keyword evidence="4" id="KW-1185">Reference proteome</keyword>
<comment type="caution">
    <text evidence="3">The sequence shown here is derived from an EMBL/GenBank/DDBJ whole genome shotgun (WGS) entry which is preliminary data.</text>
</comment>
<dbReference type="InterPro" id="IPR029034">
    <property type="entry name" value="Cystine-knot_cytokine"/>
</dbReference>
<accession>A0AAE1ERL6</accession>
<gene>
    <name evidence="3" type="ORF">Pcinc_033722</name>
</gene>
<evidence type="ECO:0000256" key="1">
    <source>
        <dbReference type="SAM" id="MobiDB-lite"/>
    </source>
</evidence>
<sequence>MAEILGEENQSQSDNSTNEIMQQVQGQTFSQFMSGVSSVICFPKCMKVVAFVVFLGFVFLFGFLVGNWNARKSHNSPAARIDTTPQRNSPASTPQNTQTLEEEEEEEDGWERSKDHLVNLGCVPRLTSLPVPIDTIHGHKHFKPTHLVVERCLSNYSFCGKPRYGEAEGMLAGERCLPTKQVPKDFPVMYFNESGQKVEVSVSIEVHEECTCDNGNW</sequence>
<feature type="transmembrane region" description="Helical" evidence="2">
    <location>
        <begin position="48"/>
        <end position="70"/>
    </location>
</feature>
<protein>
    <submittedName>
        <fullName evidence="3">Uncharacterized protein</fullName>
    </submittedName>
</protein>
<dbReference type="Proteomes" id="UP001286313">
    <property type="component" value="Unassembled WGS sequence"/>
</dbReference>
<evidence type="ECO:0000313" key="3">
    <source>
        <dbReference type="EMBL" id="KAK3860220.1"/>
    </source>
</evidence>
<evidence type="ECO:0000256" key="2">
    <source>
        <dbReference type="SAM" id="Phobius"/>
    </source>
</evidence>
<reference evidence="3" key="1">
    <citation type="submission" date="2023-10" db="EMBL/GenBank/DDBJ databases">
        <title>Genome assemblies of two species of porcelain crab, Petrolisthes cinctipes and Petrolisthes manimaculis (Anomura: Porcellanidae).</title>
        <authorList>
            <person name="Angst P."/>
        </authorList>
    </citation>
    <scope>NUCLEOTIDE SEQUENCE</scope>
    <source>
        <strain evidence="3">PB745_01</strain>
        <tissue evidence="3">Gill</tissue>
    </source>
</reference>
<keyword evidence="2" id="KW-0472">Membrane</keyword>
<feature type="region of interest" description="Disordered" evidence="1">
    <location>
        <begin position="76"/>
        <end position="111"/>
    </location>
</feature>
<feature type="compositionally biased region" description="Acidic residues" evidence="1">
    <location>
        <begin position="100"/>
        <end position="109"/>
    </location>
</feature>
<dbReference type="AlphaFoldDB" id="A0AAE1ERL6"/>
<feature type="compositionally biased region" description="Polar residues" evidence="1">
    <location>
        <begin position="83"/>
        <end position="99"/>
    </location>
</feature>
<dbReference type="EMBL" id="JAWQEG010004790">
    <property type="protein sequence ID" value="KAK3860220.1"/>
    <property type="molecule type" value="Genomic_DNA"/>
</dbReference>
<keyword evidence="2" id="KW-1133">Transmembrane helix</keyword>
<name>A0AAE1ERL6_PETCI</name>
<organism evidence="3 4">
    <name type="scientific">Petrolisthes cinctipes</name>
    <name type="common">Flat porcelain crab</name>
    <dbReference type="NCBI Taxonomy" id="88211"/>
    <lineage>
        <taxon>Eukaryota</taxon>
        <taxon>Metazoa</taxon>
        <taxon>Ecdysozoa</taxon>
        <taxon>Arthropoda</taxon>
        <taxon>Crustacea</taxon>
        <taxon>Multicrustacea</taxon>
        <taxon>Malacostraca</taxon>
        <taxon>Eumalacostraca</taxon>
        <taxon>Eucarida</taxon>
        <taxon>Decapoda</taxon>
        <taxon>Pleocyemata</taxon>
        <taxon>Anomura</taxon>
        <taxon>Galatheoidea</taxon>
        <taxon>Porcellanidae</taxon>
        <taxon>Petrolisthes</taxon>
    </lineage>
</organism>